<keyword evidence="2 7" id="KW-0813">Transport</keyword>
<reference evidence="11" key="1">
    <citation type="journal article" date="2019" name="Int. J. Syst. Evol. Microbiol.">
        <title>The Global Catalogue of Microorganisms (GCM) 10K type strain sequencing project: providing services to taxonomists for standard genome sequencing and annotation.</title>
        <authorList>
            <consortium name="The Broad Institute Genomics Platform"/>
            <consortium name="The Broad Institute Genome Sequencing Center for Infectious Disease"/>
            <person name="Wu L."/>
            <person name="Ma J."/>
        </authorList>
    </citation>
    <scope>NUCLEOTIDE SEQUENCE [LARGE SCALE GENOMIC DNA]</scope>
    <source>
        <strain evidence="11">NBRC 113072</strain>
    </source>
</reference>
<evidence type="ECO:0000256" key="3">
    <source>
        <dbReference type="ARBA" id="ARBA00022475"/>
    </source>
</evidence>
<dbReference type="InterPro" id="IPR025966">
    <property type="entry name" value="OppC_N"/>
</dbReference>
<dbReference type="PANTHER" id="PTHR43386:SF6">
    <property type="entry name" value="ABC TRANSPORTER PERMEASE PROTEIN"/>
    <property type="match status" value="1"/>
</dbReference>
<dbReference type="Gene3D" id="1.10.3720.10">
    <property type="entry name" value="MetI-like"/>
    <property type="match status" value="1"/>
</dbReference>
<feature type="transmembrane region" description="Helical" evidence="7">
    <location>
        <begin position="51"/>
        <end position="71"/>
    </location>
</feature>
<evidence type="ECO:0000313" key="11">
    <source>
        <dbReference type="Proteomes" id="UP001157126"/>
    </source>
</evidence>
<feature type="transmembrane region" description="Helical" evidence="7">
    <location>
        <begin position="284"/>
        <end position="306"/>
    </location>
</feature>
<accession>A0ABQ6IR77</accession>
<feature type="compositionally biased region" description="Polar residues" evidence="8">
    <location>
        <begin position="1"/>
        <end position="12"/>
    </location>
</feature>
<evidence type="ECO:0000256" key="1">
    <source>
        <dbReference type="ARBA" id="ARBA00004651"/>
    </source>
</evidence>
<evidence type="ECO:0000313" key="10">
    <source>
        <dbReference type="EMBL" id="GMA39951.1"/>
    </source>
</evidence>
<feature type="compositionally biased region" description="Basic and acidic residues" evidence="8">
    <location>
        <begin position="13"/>
        <end position="27"/>
    </location>
</feature>
<evidence type="ECO:0000256" key="4">
    <source>
        <dbReference type="ARBA" id="ARBA00022692"/>
    </source>
</evidence>
<dbReference type="RefSeq" id="WP_284303738.1">
    <property type="nucleotide sequence ID" value="NZ_BSUO01000001.1"/>
</dbReference>
<organism evidence="10 11">
    <name type="scientific">Mobilicoccus caccae</name>
    <dbReference type="NCBI Taxonomy" id="1859295"/>
    <lineage>
        <taxon>Bacteria</taxon>
        <taxon>Bacillati</taxon>
        <taxon>Actinomycetota</taxon>
        <taxon>Actinomycetes</taxon>
        <taxon>Micrococcales</taxon>
        <taxon>Dermatophilaceae</taxon>
        <taxon>Mobilicoccus</taxon>
    </lineage>
</organism>
<dbReference type="EMBL" id="BSUO01000001">
    <property type="protein sequence ID" value="GMA39951.1"/>
    <property type="molecule type" value="Genomic_DNA"/>
</dbReference>
<name>A0ABQ6IR77_9MICO</name>
<keyword evidence="4 7" id="KW-0812">Transmembrane</keyword>
<dbReference type="CDD" id="cd06261">
    <property type="entry name" value="TM_PBP2"/>
    <property type="match status" value="1"/>
</dbReference>
<comment type="similarity">
    <text evidence="7">Belongs to the binding-protein-dependent transport system permease family.</text>
</comment>
<proteinExistence type="inferred from homology"/>
<feature type="transmembrane region" description="Helical" evidence="7">
    <location>
        <begin position="113"/>
        <end position="136"/>
    </location>
</feature>
<dbReference type="Pfam" id="PF00528">
    <property type="entry name" value="BPD_transp_1"/>
    <property type="match status" value="1"/>
</dbReference>
<evidence type="ECO:0000256" key="7">
    <source>
        <dbReference type="RuleBase" id="RU363032"/>
    </source>
</evidence>
<evidence type="ECO:0000256" key="8">
    <source>
        <dbReference type="SAM" id="MobiDB-lite"/>
    </source>
</evidence>
<dbReference type="InterPro" id="IPR000515">
    <property type="entry name" value="MetI-like"/>
</dbReference>
<feature type="transmembrane region" description="Helical" evidence="7">
    <location>
        <begin position="174"/>
        <end position="195"/>
    </location>
</feature>
<dbReference type="InterPro" id="IPR050366">
    <property type="entry name" value="BP-dependent_transpt_permease"/>
</dbReference>
<dbReference type="PROSITE" id="PS50928">
    <property type="entry name" value="ABC_TM1"/>
    <property type="match status" value="1"/>
</dbReference>
<dbReference type="Pfam" id="PF12911">
    <property type="entry name" value="OppC_N"/>
    <property type="match status" value="1"/>
</dbReference>
<dbReference type="PANTHER" id="PTHR43386">
    <property type="entry name" value="OLIGOPEPTIDE TRANSPORT SYSTEM PERMEASE PROTEIN APPC"/>
    <property type="match status" value="1"/>
</dbReference>
<feature type="domain" description="ABC transmembrane type-1" evidence="9">
    <location>
        <begin position="109"/>
        <end position="306"/>
    </location>
</feature>
<evidence type="ECO:0000259" key="9">
    <source>
        <dbReference type="PROSITE" id="PS50928"/>
    </source>
</evidence>
<dbReference type="InterPro" id="IPR035906">
    <property type="entry name" value="MetI-like_sf"/>
</dbReference>
<sequence length="318" mass="34520">MTDTPNKVTTDTLGHEPGEPATDETRAPDSTGPARSLTSDAWRQLRRKPTFWFSMILIAVFVLMAIFPGLFTNTNAREVFDVRMKPSAEHWFGTDGQGYDIYARTIEGARASILVGIFTTIATTLIGGAVGILAAYRGGWIDALVSRITDVFFAIPILLGGILFMSAFPSDQSTPYLLVIFKVVMALTILGWPSLARLMRGSVMQVLPQDYIQAARALGAGPWRIIVSHILPNAMAPILVVATINLGVYIVAEATLSFLGIGLVPPAVSWGVSINEGLTFLRTFPHIPFFPSVFLSLCVLAFIMLGDAARDAFDPKSR</sequence>
<comment type="caution">
    <text evidence="10">The sequence shown here is derived from an EMBL/GenBank/DDBJ whole genome shotgun (WGS) entry which is preliminary data.</text>
</comment>
<dbReference type="SUPFAM" id="SSF161098">
    <property type="entry name" value="MetI-like"/>
    <property type="match status" value="1"/>
</dbReference>
<feature type="region of interest" description="Disordered" evidence="8">
    <location>
        <begin position="1"/>
        <end position="37"/>
    </location>
</feature>
<gene>
    <name evidence="10" type="ORF">GCM10025883_19960</name>
</gene>
<evidence type="ECO:0000256" key="6">
    <source>
        <dbReference type="ARBA" id="ARBA00023136"/>
    </source>
</evidence>
<evidence type="ECO:0000256" key="2">
    <source>
        <dbReference type="ARBA" id="ARBA00022448"/>
    </source>
</evidence>
<keyword evidence="6 7" id="KW-0472">Membrane</keyword>
<keyword evidence="3" id="KW-1003">Cell membrane</keyword>
<evidence type="ECO:0000256" key="5">
    <source>
        <dbReference type="ARBA" id="ARBA00022989"/>
    </source>
</evidence>
<keyword evidence="11" id="KW-1185">Reference proteome</keyword>
<keyword evidence="5 7" id="KW-1133">Transmembrane helix</keyword>
<comment type="subcellular location">
    <subcellularLocation>
        <location evidence="1 7">Cell membrane</location>
        <topology evidence="1 7">Multi-pass membrane protein</topology>
    </subcellularLocation>
</comment>
<dbReference type="Proteomes" id="UP001157126">
    <property type="component" value="Unassembled WGS sequence"/>
</dbReference>
<protein>
    <submittedName>
        <fullName evidence="10">Peptide ABC transporter permease</fullName>
    </submittedName>
</protein>
<feature type="transmembrane region" description="Helical" evidence="7">
    <location>
        <begin position="148"/>
        <end position="168"/>
    </location>
</feature>